<keyword evidence="3" id="KW-1185">Reference proteome</keyword>
<proteinExistence type="predicted"/>
<feature type="compositionally biased region" description="Acidic residues" evidence="1">
    <location>
        <begin position="8"/>
        <end position="19"/>
    </location>
</feature>
<name>A0ABN0VJ43_9ACTN</name>
<accession>A0ABN0VJ43</accession>
<comment type="caution">
    <text evidence="2">The sequence shown here is derived from an EMBL/GenBank/DDBJ whole genome shotgun (WGS) entry which is preliminary data.</text>
</comment>
<protein>
    <submittedName>
        <fullName evidence="2">Uncharacterized protein</fullName>
    </submittedName>
</protein>
<dbReference type="EMBL" id="BAAABV010000023">
    <property type="protein sequence ID" value="GAA0305536.1"/>
    <property type="molecule type" value="Genomic_DNA"/>
</dbReference>
<evidence type="ECO:0000256" key="1">
    <source>
        <dbReference type="SAM" id="MobiDB-lite"/>
    </source>
</evidence>
<feature type="region of interest" description="Disordered" evidence="1">
    <location>
        <begin position="1"/>
        <end position="20"/>
    </location>
</feature>
<sequence length="68" mass="7441">MAALALFDSEEDEEDEASEDFFPPQAVAERASAADAMPTVAILVIRRKGRLLQNLTEAPRPALVSRRS</sequence>
<evidence type="ECO:0000313" key="2">
    <source>
        <dbReference type="EMBL" id="GAA0305536.1"/>
    </source>
</evidence>
<organism evidence="2 3">
    <name type="scientific">Streptomyces polychromogenes</name>
    <dbReference type="NCBI Taxonomy" id="67342"/>
    <lineage>
        <taxon>Bacteria</taxon>
        <taxon>Bacillati</taxon>
        <taxon>Actinomycetota</taxon>
        <taxon>Actinomycetes</taxon>
        <taxon>Kitasatosporales</taxon>
        <taxon>Streptomycetaceae</taxon>
        <taxon>Streptomyces</taxon>
    </lineage>
</organism>
<dbReference type="Proteomes" id="UP001501867">
    <property type="component" value="Unassembled WGS sequence"/>
</dbReference>
<gene>
    <name evidence="2" type="ORF">GCM10010302_50240</name>
</gene>
<evidence type="ECO:0000313" key="3">
    <source>
        <dbReference type="Proteomes" id="UP001501867"/>
    </source>
</evidence>
<reference evidence="2 3" key="1">
    <citation type="journal article" date="2019" name="Int. J. Syst. Evol. Microbiol.">
        <title>The Global Catalogue of Microorganisms (GCM) 10K type strain sequencing project: providing services to taxonomists for standard genome sequencing and annotation.</title>
        <authorList>
            <consortium name="The Broad Institute Genomics Platform"/>
            <consortium name="The Broad Institute Genome Sequencing Center for Infectious Disease"/>
            <person name="Wu L."/>
            <person name="Ma J."/>
        </authorList>
    </citation>
    <scope>NUCLEOTIDE SEQUENCE [LARGE SCALE GENOMIC DNA]</scope>
    <source>
        <strain evidence="2 3">JCM 4505</strain>
    </source>
</reference>